<feature type="signal peptide" evidence="2">
    <location>
        <begin position="1"/>
        <end position="23"/>
    </location>
</feature>
<sequence length="414" mass="45224">MFHFIQLIVMVLAFISHEHEAVATLWEPPLDSYPPLIAPVTKRTGAAKDLYTVEIMTDWVNGQYVPSDFLIDIDAHLAWHACIVQPPISTYKCPIDTLCNTYIPCSDIICSDIRTFYSYESPSCIPVNNNTVLPGAGCTCPINVANPVTGGCLQVEISYDDFTGVSLVAGCAPSSALVSLPKNVTGVMAFSRSPYAYPAQLTNPRKNILALYFPSTTSTRGLLLFGESPLYLPPHSDVDVTSSLSYTPLLAHPNSLGYFIGVNAIVIKNRSTDLPINTTTKLSTTDPYTTLRTDIYNHVAQRFSKVTKRIPRVAPVPPFSLCFKSFTNGTQVGIKVPGINLILHGGKNWTISTENSIKQIGKEVACLAFVDGGAKREPAIVIGTFQFQDNFIVFDVENSRFGFSSSLLHKRTSG</sequence>
<evidence type="ECO:0000313" key="5">
    <source>
        <dbReference type="Proteomes" id="UP000245207"/>
    </source>
</evidence>
<evidence type="ECO:0000259" key="3">
    <source>
        <dbReference type="PROSITE" id="PS51767"/>
    </source>
</evidence>
<proteinExistence type="inferred from homology"/>
<dbReference type="GO" id="GO:0004190">
    <property type="term" value="F:aspartic-type endopeptidase activity"/>
    <property type="evidence" value="ECO:0007669"/>
    <property type="project" value="InterPro"/>
</dbReference>
<keyword evidence="2" id="KW-0732">Signal</keyword>
<accession>A0A2U1PHM2</accession>
<dbReference type="GO" id="GO:0006508">
    <property type="term" value="P:proteolysis"/>
    <property type="evidence" value="ECO:0007669"/>
    <property type="project" value="InterPro"/>
</dbReference>
<evidence type="ECO:0000256" key="2">
    <source>
        <dbReference type="SAM" id="SignalP"/>
    </source>
</evidence>
<comment type="caution">
    <text evidence="4">The sequence shown here is derived from an EMBL/GenBank/DDBJ whole genome shotgun (WGS) entry which is preliminary data.</text>
</comment>
<dbReference type="Proteomes" id="UP000245207">
    <property type="component" value="Unassembled WGS sequence"/>
</dbReference>
<dbReference type="InterPro" id="IPR033121">
    <property type="entry name" value="PEPTIDASE_A1"/>
</dbReference>
<dbReference type="InterPro" id="IPR001461">
    <property type="entry name" value="Aspartic_peptidase_A1"/>
</dbReference>
<organism evidence="4 5">
    <name type="scientific">Artemisia annua</name>
    <name type="common">Sweet wormwood</name>
    <dbReference type="NCBI Taxonomy" id="35608"/>
    <lineage>
        <taxon>Eukaryota</taxon>
        <taxon>Viridiplantae</taxon>
        <taxon>Streptophyta</taxon>
        <taxon>Embryophyta</taxon>
        <taxon>Tracheophyta</taxon>
        <taxon>Spermatophyta</taxon>
        <taxon>Magnoliopsida</taxon>
        <taxon>eudicotyledons</taxon>
        <taxon>Gunneridae</taxon>
        <taxon>Pentapetalae</taxon>
        <taxon>asterids</taxon>
        <taxon>campanulids</taxon>
        <taxon>Asterales</taxon>
        <taxon>Asteraceae</taxon>
        <taxon>Asteroideae</taxon>
        <taxon>Anthemideae</taxon>
        <taxon>Artemisiinae</taxon>
        <taxon>Artemisia</taxon>
    </lineage>
</organism>
<dbReference type="Pfam" id="PF14543">
    <property type="entry name" value="TAXi_N"/>
    <property type="match status" value="1"/>
</dbReference>
<dbReference type="AlphaFoldDB" id="A0A2U1PHM2"/>
<dbReference type="SUPFAM" id="SSF50630">
    <property type="entry name" value="Acid proteases"/>
    <property type="match status" value="1"/>
</dbReference>
<dbReference type="InterPro" id="IPR032861">
    <property type="entry name" value="TAXi_N"/>
</dbReference>
<evidence type="ECO:0000313" key="4">
    <source>
        <dbReference type="EMBL" id="PWA85253.1"/>
    </source>
</evidence>
<dbReference type="Pfam" id="PF14541">
    <property type="entry name" value="TAXi_C"/>
    <property type="match status" value="1"/>
</dbReference>
<dbReference type="EMBL" id="PKPP01001141">
    <property type="protein sequence ID" value="PWA85253.1"/>
    <property type="molecule type" value="Genomic_DNA"/>
</dbReference>
<evidence type="ECO:0000256" key="1">
    <source>
        <dbReference type="ARBA" id="ARBA00007447"/>
    </source>
</evidence>
<dbReference type="PROSITE" id="PS51767">
    <property type="entry name" value="PEPTIDASE_A1"/>
    <property type="match status" value="1"/>
</dbReference>
<dbReference type="InterPro" id="IPR032799">
    <property type="entry name" value="TAXi_C"/>
</dbReference>
<keyword evidence="5" id="KW-1185">Reference proteome</keyword>
<comment type="similarity">
    <text evidence="1">Belongs to the peptidase A1 family.</text>
</comment>
<dbReference type="Gene3D" id="2.40.70.10">
    <property type="entry name" value="Acid Proteases"/>
    <property type="match status" value="2"/>
</dbReference>
<dbReference type="STRING" id="35608.A0A2U1PHM2"/>
<protein>
    <submittedName>
        <fullName evidence="4">Aspartic peptidase</fullName>
    </submittedName>
</protein>
<dbReference type="InterPro" id="IPR021109">
    <property type="entry name" value="Peptidase_aspartic_dom_sf"/>
</dbReference>
<dbReference type="PANTHER" id="PTHR47965">
    <property type="entry name" value="ASPARTYL PROTEASE-RELATED"/>
    <property type="match status" value="1"/>
</dbReference>
<feature type="chain" id="PRO_5015396425" evidence="2">
    <location>
        <begin position="24"/>
        <end position="414"/>
    </location>
</feature>
<feature type="domain" description="Peptidase A1" evidence="3">
    <location>
        <begin position="51"/>
        <end position="404"/>
    </location>
</feature>
<reference evidence="4 5" key="1">
    <citation type="journal article" date="2018" name="Mol. Plant">
        <title>The genome of Artemisia annua provides insight into the evolution of Asteraceae family and artemisinin biosynthesis.</title>
        <authorList>
            <person name="Shen Q."/>
            <person name="Zhang L."/>
            <person name="Liao Z."/>
            <person name="Wang S."/>
            <person name="Yan T."/>
            <person name="Shi P."/>
            <person name="Liu M."/>
            <person name="Fu X."/>
            <person name="Pan Q."/>
            <person name="Wang Y."/>
            <person name="Lv Z."/>
            <person name="Lu X."/>
            <person name="Zhang F."/>
            <person name="Jiang W."/>
            <person name="Ma Y."/>
            <person name="Chen M."/>
            <person name="Hao X."/>
            <person name="Li L."/>
            <person name="Tang Y."/>
            <person name="Lv G."/>
            <person name="Zhou Y."/>
            <person name="Sun X."/>
            <person name="Brodelius P.E."/>
            <person name="Rose J.K.C."/>
            <person name="Tang K."/>
        </authorList>
    </citation>
    <scope>NUCLEOTIDE SEQUENCE [LARGE SCALE GENOMIC DNA]</scope>
    <source>
        <strain evidence="5">cv. Huhao1</strain>
        <tissue evidence="4">Leaf</tissue>
    </source>
</reference>
<dbReference type="OrthoDB" id="1258937at2759"/>
<name>A0A2U1PHM2_ARTAN</name>
<dbReference type="PANTHER" id="PTHR47965:SF63">
    <property type="entry name" value="OS01G0937200 PROTEIN"/>
    <property type="match status" value="1"/>
</dbReference>
<gene>
    <name evidence="4" type="ORF">CTI12_AA150850</name>
</gene>